<dbReference type="PANTHER" id="PTHR42650:SF1">
    <property type="entry name" value="GUIDED ENTRY OF TAIL-ANCHORED PROTEINS FACTOR 1"/>
    <property type="match status" value="1"/>
</dbReference>
<keyword evidence="3 7" id="KW-0812">Transmembrane</keyword>
<dbReference type="GO" id="GO:0043495">
    <property type="term" value="F:protein-membrane adaptor activity"/>
    <property type="evidence" value="ECO:0007669"/>
    <property type="project" value="TreeGrafter"/>
</dbReference>
<dbReference type="GO" id="GO:0005789">
    <property type="term" value="C:endoplasmic reticulum membrane"/>
    <property type="evidence" value="ECO:0007669"/>
    <property type="project" value="UniProtKB-SubCell"/>
</dbReference>
<accession>A0A915E038</accession>
<dbReference type="GO" id="GO:0071816">
    <property type="term" value="P:tail-anchored membrane protein insertion into ER membrane"/>
    <property type="evidence" value="ECO:0007669"/>
    <property type="project" value="InterPro"/>
</dbReference>
<organism evidence="8 9">
    <name type="scientific">Ditylenchus dipsaci</name>
    <dbReference type="NCBI Taxonomy" id="166011"/>
    <lineage>
        <taxon>Eukaryota</taxon>
        <taxon>Metazoa</taxon>
        <taxon>Ecdysozoa</taxon>
        <taxon>Nematoda</taxon>
        <taxon>Chromadorea</taxon>
        <taxon>Rhabditida</taxon>
        <taxon>Tylenchina</taxon>
        <taxon>Tylenchomorpha</taxon>
        <taxon>Sphaerularioidea</taxon>
        <taxon>Anguinidae</taxon>
        <taxon>Anguininae</taxon>
        <taxon>Ditylenchus</taxon>
    </lineage>
</organism>
<dbReference type="Pfam" id="PF04420">
    <property type="entry name" value="CHD5"/>
    <property type="match status" value="1"/>
</dbReference>
<evidence type="ECO:0000256" key="3">
    <source>
        <dbReference type="ARBA" id="ARBA00022692"/>
    </source>
</evidence>
<evidence type="ECO:0000313" key="9">
    <source>
        <dbReference type="WBParaSite" id="jg25034"/>
    </source>
</evidence>
<feature type="transmembrane region" description="Helical" evidence="7">
    <location>
        <begin position="196"/>
        <end position="214"/>
    </location>
</feature>
<feature type="transmembrane region" description="Helical" evidence="7">
    <location>
        <begin position="137"/>
        <end position="155"/>
    </location>
</feature>
<dbReference type="PANTHER" id="PTHR42650">
    <property type="entry name" value="TAIL-ANCHORED PROTEIN INSERTION RECEPTOR WRB"/>
    <property type="match status" value="1"/>
</dbReference>
<protein>
    <submittedName>
        <fullName evidence="9">Tail-anchored protein insertion receptor WRB</fullName>
    </submittedName>
</protein>
<sequence>MNTIVDEPVCDAKMGGGIFERFQSSCSTSDWDFTLVLNVFECLISVISFAVASNLIGFDFVKFLRLFRRWSPDEIEFRRLNLKIAEISKKMSVLSPVNDFAQYFKHERVRNKLVDEQNSLSQRISQDALLRSFKLTMFFRAALFLISMALAMHVGDRLILLRISENHFFPFNFLLHFPGSVTSLLGFQDYDTDGQVTISLFSYLLMALFVRRVYTNRKKDLEKKAA</sequence>
<evidence type="ECO:0000256" key="5">
    <source>
        <dbReference type="ARBA" id="ARBA00022989"/>
    </source>
</evidence>
<keyword evidence="4" id="KW-0256">Endoplasmic reticulum</keyword>
<feature type="transmembrane region" description="Helical" evidence="7">
    <location>
        <begin position="35"/>
        <end position="61"/>
    </location>
</feature>
<evidence type="ECO:0000256" key="4">
    <source>
        <dbReference type="ARBA" id="ARBA00022824"/>
    </source>
</evidence>
<evidence type="ECO:0000256" key="2">
    <source>
        <dbReference type="ARBA" id="ARBA00010799"/>
    </source>
</evidence>
<dbReference type="AlphaFoldDB" id="A0A915E038"/>
<evidence type="ECO:0000256" key="7">
    <source>
        <dbReference type="SAM" id="Phobius"/>
    </source>
</evidence>
<keyword evidence="8" id="KW-1185">Reference proteome</keyword>
<evidence type="ECO:0000313" key="8">
    <source>
        <dbReference type="Proteomes" id="UP000887574"/>
    </source>
</evidence>
<evidence type="ECO:0000256" key="6">
    <source>
        <dbReference type="ARBA" id="ARBA00023136"/>
    </source>
</evidence>
<dbReference type="Proteomes" id="UP000887574">
    <property type="component" value="Unplaced"/>
</dbReference>
<keyword evidence="5 7" id="KW-1133">Transmembrane helix</keyword>
<proteinExistence type="inferred from homology"/>
<comment type="subcellular location">
    <subcellularLocation>
        <location evidence="1">Endoplasmic reticulum membrane</location>
    </subcellularLocation>
</comment>
<name>A0A915E038_9BILA</name>
<keyword evidence="6 7" id="KW-0472">Membrane</keyword>
<dbReference type="GO" id="GO:0043529">
    <property type="term" value="C:GET complex"/>
    <property type="evidence" value="ECO:0007669"/>
    <property type="project" value="TreeGrafter"/>
</dbReference>
<dbReference type="WBParaSite" id="jg25034">
    <property type="protein sequence ID" value="jg25034"/>
    <property type="gene ID" value="jg25034"/>
</dbReference>
<comment type="similarity">
    <text evidence="2">Belongs to the WRB/GET1 family.</text>
</comment>
<dbReference type="InterPro" id="IPR028945">
    <property type="entry name" value="Get1"/>
</dbReference>
<reference evidence="9" key="1">
    <citation type="submission" date="2022-11" db="UniProtKB">
        <authorList>
            <consortium name="WormBaseParasite"/>
        </authorList>
    </citation>
    <scope>IDENTIFICATION</scope>
</reference>
<evidence type="ECO:0000256" key="1">
    <source>
        <dbReference type="ARBA" id="ARBA00004586"/>
    </source>
</evidence>